<evidence type="ECO:0008006" key="3">
    <source>
        <dbReference type="Google" id="ProtNLM"/>
    </source>
</evidence>
<proteinExistence type="predicted"/>
<accession>A0A167YQ88</accession>
<name>A0A167YQ88_9EURO</name>
<dbReference type="VEuPathDB" id="FungiDB:AAP_03332"/>
<dbReference type="EMBL" id="AZGZ01000013">
    <property type="protein sequence ID" value="KZZ91626.1"/>
    <property type="molecule type" value="Genomic_DNA"/>
</dbReference>
<comment type="caution">
    <text evidence="1">The sequence shown here is derived from an EMBL/GenBank/DDBJ whole genome shotgun (WGS) entry which is preliminary data.</text>
</comment>
<dbReference type="PANTHER" id="PTHR33835">
    <property type="entry name" value="YALI0C07656P"/>
    <property type="match status" value="1"/>
</dbReference>
<dbReference type="Pfam" id="PF14234">
    <property type="entry name" value="DUF4336"/>
    <property type="match status" value="1"/>
</dbReference>
<evidence type="ECO:0000313" key="2">
    <source>
        <dbReference type="Proteomes" id="UP000242877"/>
    </source>
</evidence>
<reference evidence="1 2" key="1">
    <citation type="journal article" date="2016" name="Genome Biol. Evol.">
        <title>Divergent and convergent evolution of fungal pathogenicity.</title>
        <authorList>
            <person name="Shang Y."/>
            <person name="Xiao G."/>
            <person name="Zheng P."/>
            <person name="Cen K."/>
            <person name="Zhan S."/>
            <person name="Wang C."/>
        </authorList>
    </citation>
    <scope>NUCLEOTIDE SEQUENCE [LARGE SCALE GENOMIC DNA]</scope>
    <source>
        <strain evidence="1 2">ARSEF 7405</strain>
    </source>
</reference>
<dbReference type="SUPFAM" id="SSF56281">
    <property type="entry name" value="Metallo-hydrolase/oxidoreductase"/>
    <property type="match status" value="1"/>
</dbReference>
<dbReference type="AlphaFoldDB" id="A0A167YQ88"/>
<keyword evidence="2" id="KW-1185">Reference proteome</keyword>
<protein>
    <recommendedName>
        <fullName evidence="3">DUF4336 domain-containing protein</fullName>
    </recommendedName>
</protein>
<sequence>MSKLTPANPDAVMVIRDVCESITTISLPFSRYGYVPIGGRATIVKLKTGSLAVFSPVAYTPSVETKLNELGNRVRYLIAPDVEHHLFIKAWKDLYPQAEVIGPHGLQEKWQYHPATKNEKVDYVFTPENKREMKIQPEFDEEFDYEYVNAHQNRELVFCHKPSRTLIEADLMFNLPAVEQYSKSPEDPAGSGAARLMNKAGCAASNCNNWQRRFLWYAGIRDHKSGKESIARISEWDFQRLIPCHGDVIEVAAKNVFLDVFKWFLP</sequence>
<dbReference type="PANTHER" id="PTHR33835:SF1">
    <property type="entry name" value="METALLO-BETA-LACTAMASE DOMAIN-CONTAINING PROTEIN"/>
    <property type="match status" value="1"/>
</dbReference>
<dbReference type="InterPro" id="IPR025638">
    <property type="entry name" value="DUF4336"/>
</dbReference>
<dbReference type="OrthoDB" id="421671at2759"/>
<gene>
    <name evidence="1" type="ORF">AAP_03332</name>
</gene>
<dbReference type="Proteomes" id="UP000242877">
    <property type="component" value="Unassembled WGS sequence"/>
</dbReference>
<organism evidence="1 2">
    <name type="scientific">Ascosphaera apis ARSEF 7405</name>
    <dbReference type="NCBI Taxonomy" id="392613"/>
    <lineage>
        <taxon>Eukaryota</taxon>
        <taxon>Fungi</taxon>
        <taxon>Dikarya</taxon>
        <taxon>Ascomycota</taxon>
        <taxon>Pezizomycotina</taxon>
        <taxon>Eurotiomycetes</taxon>
        <taxon>Eurotiomycetidae</taxon>
        <taxon>Onygenales</taxon>
        <taxon>Ascosphaeraceae</taxon>
        <taxon>Ascosphaera</taxon>
    </lineage>
</organism>
<evidence type="ECO:0000313" key="1">
    <source>
        <dbReference type="EMBL" id="KZZ91626.1"/>
    </source>
</evidence>
<dbReference type="InterPro" id="IPR036866">
    <property type="entry name" value="RibonucZ/Hydroxyglut_hydro"/>
</dbReference>